<dbReference type="GO" id="GO:0003677">
    <property type="term" value="F:DNA binding"/>
    <property type="evidence" value="ECO:0007669"/>
    <property type="project" value="UniProtKB-UniRule"/>
</dbReference>
<evidence type="ECO:0000256" key="2">
    <source>
        <dbReference type="PROSITE-ProRule" id="PRU00335"/>
    </source>
</evidence>
<dbReference type="Proteomes" id="UP000026913">
    <property type="component" value="Chromosome"/>
</dbReference>
<dbReference type="Pfam" id="PF00440">
    <property type="entry name" value="TetR_N"/>
    <property type="match status" value="1"/>
</dbReference>
<evidence type="ECO:0000259" key="4">
    <source>
        <dbReference type="PROSITE" id="PS50977"/>
    </source>
</evidence>
<dbReference type="OrthoDB" id="3217159at2"/>
<organism evidence="5 6">
    <name type="scientific">Pseudomonas mandelii JR-1</name>
    <dbReference type="NCBI Taxonomy" id="1147786"/>
    <lineage>
        <taxon>Bacteria</taxon>
        <taxon>Pseudomonadati</taxon>
        <taxon>Pseudomonadota</taxon>
        <taxon>Gammaproteobacteria</taxon>
        <taxon>Pseudomonadales</taxon>
        <taxon>Pseudomonadaceae</taxon>
        <taxon>Pseudomonas</taxon>
    </lineage>
</organism>
<feature type="region of interest" description="Disordered" evidence="3">
    <location>
        <begin position="1"/>
        <end position="23"/>
    </location>
</feature>
<protein>
    <recommendedName>
        <fullName evidence="4">HTH tetR-type domain-containing protein</fullName>
    </recommendedName>
</protein>
<dbReference type="EMBL" id="CP005960">
    <property type="protein sequence ID" value="AHZ68067.1"/>
    <property type="molecule type" value="Genomic_DNA"/>
</dbReference>
<dbReference type="Gene3D" id="1.10.357.10">
    <property type="entry name" value="Tetracycline Repressor, domain 2"/>
    <property type="match status" value="1"/>
</dbReference>
<gene>
    <name evidence="5" type="ORF">OU5_0988</name>
</gene>
<evidence type="ECO:0000256" key="1">
    <source>
        <dbReference type="ARBA" id="ARBA00023125"/>
    </source>
</evidence>
<dbReference type="KEGG" id="pman:OU5_0988"/>
<evidence type="ECO:0000313" key="6">
    <source>
        <dbReference type="Proteomes" id="UP000026913"/>
    </source>
</evidence>
<feature type="compositionally biased region" description="Polar residues" evidence="3">
    <location>
        <begin position="1"/>
        <end position="12"/>
    </location>
</feature>
<feature type="domain" description="HTH tetR-type" evidence="4">
    <location>
        <begin position="22"/>
        <end position="80"/>
    </location>
</feature>
<name>A0A024E5I5_9PSED</name>
<accession>A0A024E5I5</accession>
<dbReference type="SUPFAM" id="SSF46689">
    <property type="entry name" value="Homeodomain-like"/>
    <property type="match status" value="1"/>
</dbReference>
<proteinExistence type="predicted"/>
<reference evidence="5 6" key="1">
    <citation type="journal article" date="2012" name="J. Bacteriol.">
        <title>Genome sequence of cold-adapted Pseudomonas mandelii strain JR-1.</title>
        <authorList>
            <person name="Jang S.H."/>
            <person name="Kim J."/>
            <person name="Kim J."/>
            <person name="Hong S."/>
            <person name="Lee C."/>
        </authorList>
    </citation>
    <scope>NUCLEOTIDE SEQUENCE [LARGE SCALE GENOMIC DNA]</scope>
    <source>
        <strain evidence="5 6">JR-1</strain>
    </source>
</reference>
<dbReference type="InterPro" id="IPR009057">
    <property type="entry name" value="Homeodomain-like_sf"/>
</dbReference>
<dbReference type="HOGENOM" id="CLU_084981_0_0_6"/>
<dbReference type="InterPro" id="IPR001647">
    <property type="entry name" value="HTH_TetR"/>
</dbReference>
<feature type="DNA-binding region" description="H-T-H motif" evidence="2">
    <location>
        <begin position="43"/>
        <end position="62"/>
    </location>
</feature>
<sequence length="224" mass="24618">MPISKSSPSSGDGDQGRDNQKRRTRQALIDAAIALRDEGHNPTVAQVAERAMVSRATAYRYFPSTEALISETAADRDMTPLEQVWRPGDDPVKGIGLAANALNKLLIDDEIGLHVMERSFMTVWLENESREALRPGRRMSYIEPIVDSLKDVLSPRARKRLKQALSIVMGTEALIAVRDISRASVAESLDAAAWAARALVRQALAEDEEARRKRNASSARSSAP</sequence>
<evidence type="ECO:0000313" key="5">
    <source>
        <dbReference type="EMBL" id="AHZ68067.1"/>
    </source>
</evidence>
<dbReference type="AlphaFoldDB" id="A0A024E5I5"/>
<dbReference type="PROSITE" id="PS50977">
    <property type="entry name" value="HTH_TETR_2"/>
    <property type="match status" value="1"/>
</dbReference>
<dbReference type="RefSeq" id="WP_010459212.1">
    <property type="nucleotide sequence ID" value="NZ_CP005960.1"/>
</dbReference>
<keyword evidence="1 2" id="KW-0238">DNA-binding</keyword>
<evidence type="ECO:0000256" key="3">
    <source>
        <dbReference type="SAM" id="MobiDB-lite"/>
    </source>
</evidence>